<keyword evidence="4" id="KW-1185">Reference proteome</keyword>
<dbReference type="PANTHER" id="PTHR30050:SF4">
    <property type="entry name" value="ATP-BINDING PROTEIN RV3427C IN INSERTION SEQUENCE-RELATED"/>
    <property type="match status" value="1"/>
</dbReference>
<evidence type="ECO:0000313" key="2">
    <source>
        <dbReference type="EMBL" id="CZQ96936.1"/>
    </source>
</evidence>
<dbReference type="GO" id="GO:0005524">
    <property type="term" value="F:ATP binding"/>
    <property type="evidence" value="ECO:0007669"/>
    <property type="project" value="InterPro"/>
</dbReference>
<dbReference type="SUPFAM" id="SSF52540">
    <property type="entry name" value="P-loop containing nucleoside triphosphate hydrolases"/>
    <property type="match status" value="1"/>
</dbReference>
<comment type="caution">
    <text evidence="3">The sequence shown here is derived from an EMBL/GenBank/DDBJ whole genome shotgun (WGS) entry which is preliminary data.</text>
</comment>
<accession>A0AB38BIH2</accession>
<evidence type="ECO:0000313" key="4">
    <source>
        <dbReference type="Proteomes" id="UP000195947"/>
    </source>
</evidence>
<dbReference type="AlphaFoldDB" id="A0AB38BIH2"/>
<sequence>MAMETIGRLKRDAQQIMVDHSFIFVNEYCTSKTCPTDANGKPVHKNDFQKLQNLVTEEIFCPKCRREAVERCFRESETQRHEMIFGTEAQKYDYLKRYSIIGERELITKNKGLKDYVPTTAEAKTNKDLATQAVLKIVGGTPINVLLTGNTGCGKSHLSFGIANNVNEMSRRDGHAMTVVYFNYKKIYNMITASFNDKSLKGRDYFLKIAENAQCLVLDDVGSELIKDSAFSSELLTEFLDSREEKHTIITSNYNFDSLKQLYDARFTSRLSRYQFPITFAETGDYRAGQIVM</sequence>
<dbReference type="Gene3D" id="3.40.50.300">
    <property type="entry name" value="P-loop containing nucleotide triphosphate hydrolases"/>
    <property type="match status" value="1"/>
</dbReference>
<evidence type="ECO:0000259" key="1">
    <source>
        <dbReference type="Pfam" id="PF01695"/>
    </source>
</evidence>
<dbReference type="Proteomes" id="UP000199686">
    <property type="component" value="Unassembled WGS sequence"/>
</dbReference>
<protein>
    <submittedName>
        <fullName evidence="3">DNA replication protein DnaC</fullName>
    </submittedName>
</protein>
<reference evidence="2 4" key="1">
    <citation type="submission" date="2016-02" db="EMBL/GenBank/DDBJ databases">
        <authorList>
            <person name="Strepis N."/>
        </authorList>
    </citation>
    <scope>NUCLEOTIDE SEQUENCE [LARGE SCALE GENOMIC DNA]</scope>
    <source>
        <strain evidence="2">Trichococcus flocculiformis</strain>
    </source>
</reference>
<dbReference type="EMBL" id="FJMZ01000027">
    <property type="protein sequence ID" value="CZQ96936.1"/>
    <property type="molecule type" value="Genomic_DNA"/>
</dbReference>
<dbReference type="Proteomes" id="UP000195947">
    <property type="component" value="Unassembled WGS sequence"/>
</dbReference>
<dbReference type="InterPro" id="IPR027417">
    <property type="entry name" value="P-loop_NTPase"/>
</dbReference>
<dbReference type="Pfam" id="PF01695">
    <property type="entry name" value="IstB_IS21"/>
    <property type="match status" value="1"/>
</dbReference>
<evidence type="ECO:0000313" key="3">
    <source>
        <dbReference type="EMBL" id="SFH86042.1"/>
    </source>
</evidence>
<dbReference type="EMBL" id="FOQC01000020">
    <property type="protein sequence ID" value="SFH86042.1"/>
    <property type="molecule type" value="Genomic_DNA"/>
</dbReference>
<gene>
    <name evidence="3" type="ORF">SAMN04488507_102025</name>
    <name evidence="2" type="ORF">TFLO_2128</name>
</gene>
<dbReference type="CDD" id="cd00009">
    <property type="entry name" value="AAA"/>
    <property type="match status" value="1"/>
</dbReference>
<organism evidence="3 5">
    <name type="scientific">Trichococcus flocculiformis</name>
    <dbReference type="NCBI Taxonomy" id="82803"/>
    <lineage>
        <taxon>Bacteria</taxon>
        <taxon>Bacillati</taxon>
        <taxon>Bacillota</taxon>
        <taxon>Bacilli</taxon>
        <taxon>Lactobacillales</taxon>
        <taxon>Carnobacteriaceae</taxon>
        <taxon>Trichococcus</taxon>
    </lineage>
</organism>
<dbReference type="PANTHER" id="PTHR30050">
    <property type="entry name" value="CHROMOSOMAL REPLICATION INITIATOR PROTEIN DNAA"/>
    <property type="match status" value="1"/>
</dbReference>
<proteinExistence type="predicted"/>
<feature type="domain" description="IstB-like ATP-binding" evidence="1">
    <location>
        <begin position="109"/>
        <end position="267"/>
    </location>
</feature>
<evidence type="ECO:0000313" key="5">
    <source>
        <dbReference type="Proteomes" id="UP000199686"/>
    </source>
</evidence>
<dbReference type="GO" id="GO:0006260">
    <property type="term" value="P:DNA replication"/>
    <property type="evidence" value="ECO:0007669"/>
    <property type="project" value="TreeGrafter"/>
</dbReference>
<reference evidence="3 5" key="2">
    <citation type="submission" date="2016-10" db="EMBL/GenBank/DDBJ databases">
        <authorList>
            <person name="Varghese N."/>
            <person name="Submissions S."/>
        </authorList>
    </citation>
    <scope>NUCLEOTIDE SEQUENCE [LARGE SCALE GENOMIC DNA]</scope>
    <source>
        <strain evidence="3 5">DSM 2094</strain>
    </source>
</reference>
<name>A0AB38BIH2_9LACT</name>
<dbReference type="RefSeq" id="WP_086989471.1">
    <property type="nucleotide sequence ID" value="NZ_FJMZ01000027.1"/>
</dbReference>
<dbReference type="InterPro" id="IPR002611">
    <property type="entry name" value="IstB_ATP-bd"/>
</dbReference>